<keyword evidence="2" id="KW-0378">Hydrolase</keyword>
<dbReference type="InterPro" id="IPR032466">
    <property type="entry name" value="Metal_Hydrolase"/>
</dbReference>
<dbReference type="Gene3D" id="3.10.310.70">
    <property type="match status" value="1"/>
</dbReference>
<organism evidence="2 3">
    <name type="scientific">Longivirga aurantiaca</name>
    <dbReference type="NCBI Taxonomy" id="1837743"/>
    <lineage>
        <taxon>Bacteria</taxon>
        <taxon>Bacillati</taxon>
        <taxon>Actinomycetota</taxon>
        <taxon>Actinomycetes</taxon>
        <taxon>Sporichthyales</taxon>
        <taxon>Sporichthyaceae</taxon>
        <taxon>Longivirga</taxon>
    </lineage>
</organism>
<dbReference type="EMBL" id="JBHSTI010000008">
    <property type="protein sequence ID" value="MFC6238490.1"/>
    <property type="molecule type" value="Genomic_DNA"/>
</dbReference>
<dbReference type="PANTHER" id="PTHR22642">
    <property type="entry name" value="IMIDAZOLONEPROPIONASE"/>
    <property type="match status" value="1"/>
</dbReference>
<sequence>MTSTLLAGGRVLHEGAVRDLDVVVRDGVLAWIGSRGAAPAVDRRIELDGAHLMPAFVDGHVHTTDTGLMLAGLDLTGARSKTDLLDLVAARTQQLRGRTILGHGWDETTWPVRELPTASELDRASYGSLVYLSRVDVHSALVSGAMLASTPGAERLEGWSADGWVRREAHNAIRGTALATVTGSQTSEVQRLALRSAAAQGIAAVHEMAGPDISGEDDAASLLALARAETLPEVVVYWGQLASTGGLDVMRRLGAHGAAGDLSIDGAIGSRTACLRTEYHDEHTHGALYIDAASIADHLVQCSREGVQAGFHVIGDGAMDAVVAGLRAAAAAVGRDAVRALRHRLEHAEMCDGEAVAVLAEHGVIASVQPAFDAFWGGTDGMYVDRLGPARGPGLNPYGDLQRAGVPLVLGSDSPVTPFDPWGGVRGAVLHRTESQRIDVASAFDAHTRAGHDSVGDRESGVIAVGAPATYAIWAVATTDEHGWPDLTTGFTPTCLRTVLRGSVLHDAGALEEVAA</sequence>
<reference evidence="3" key="1">
    <citation type="journal article" date="2019" name="Int. J. Syst. Evol. Microbiol.">
        <title>The Global Catalogue of Microorganisms (GCM) 10K type strain sequencing project: providing services to taxonomists for standard genome sequencing and annotation.</title>
        <authorList>
            <consortium name="The Broad Institute Genomics Platform"/>
            <consortium name="The Broad Institute Genome Sequencing Center for Infectious Disease"/>
            <person name="Wu L."/>
            <person name="Ma J."/>
        </authorList>
    </citation>
    <scope>NUCLEOTIDE SEQUENCE [LARGE SCALE GENOMIC DNA]</scope>
    <source>
        <strain evidence="3">CGMCC 4.7317</strain>
    </source>
</reference>
<dbReference type="SUPFAM" id="SSF51556">
    <property type="entry name" value="Metallo-dependent hydrolases"/>
    <property type="match status" value="1"/>
</dbReference>
<dbReference type="InterPro" id="IPR013108">
    <property type="entry name" value="Amidohydro_3"/>
</dbReference>
<feature type="domain" description="Amidohydrolase 3" evidence="1">
    <location>
        <begin position="45"/>
        <end position="475"/>
    </location>
</feature>
<evidence type="ECO:0000313" key="2">
    <source>
        <dbReference type="EMBL" id="MFC6238490.1"/>
    </source>
</evidence>
<proteinExistence type="predicted"/>
<dbReference type="SUPFAM" id="SSF51338">
    <property type="entry name" value="Composite domain of metallo-dependent hydrolases"/>
    <property type="match status" value="1"/>
</dbReference>
<dbReference type="Pfam" id="PF07969">
    <property type="entry name" value="Amidohydro_3"/>
    <property type="match status" value="1"/>
</dbReference>
<keyword evidence="3" id="KW-1185">Reference proteome</keyword>
<dbReference type="GO" id="GO:0016787">
    <property type="term" value="F:hydrolase activity"/>
    <property type="evidence" value="ECO:0007669"/>
    <property type="project" value="UniProtKB-KW"/>
</dbReference>
<dbReference type="EC" id="3.5.-.-" evidence="2"/>
<dbReference type="InterPro" id="IPR011059">
    <property type="entry name" value="Metal-dep_hydrolase_composite"/>
</dbReference>
<dbReference type="PANTHER" id="PTHR22642:SF2">
    <property type="entry name" value="PROTEIN LONG AFTER FAR-RED 3"/>
    <property type="match status" value="1"/>
</dbReference>
<protein>
    <submittedName>
        <fullName evidence="2">Amidohydrolase</fullName>
        <ecNumber evidence="2">3.5.-.-</ecNumber>
    </submittedName>
</protein>
<evidence type="ECO:0000313" key="3">
    <source>
        <dbReference type="Proteomes" id="UP001596138"/>
    </source>
</evidence>
<name>A0ABW1T2I0_9ACTN</name>
<accession>A0ABW1T2I0</accession>
<dbReference type="Proteomes" id="UP001596138">
    <property type="component" value="Unassembled WGS sequence"/>
</dbReference>
<gene>
    <name evidence="2" type="ORF">ACFQGU_11425</name>
</gene>
<evidence type="ECO:0000259" key="1">
    <source>
        <dbReference type="Pfam" id="PF07969"/>
    </source>
</evidence>
<comment type="caution">
    <text evidence="2">The sequence shown here is derived from an EMBL/GenBank/DDBJ whole genome shotgun (WGS) entry which is preliminary data.</text>
</comment>
<dbReference type="RefSeq" id="WP_386766749.1">
    <property type="nucleotide sequence ID" value="NZ_JBHSTI010000008.1"/>
</dbReference>
<dbReference type="Gene3D" id="3.20.20.140">
    <property type="entry name" value="Metal-dependent hydrolases"/>
    <property type="match status" value="2"/>
</dbReference>